<reference evidence="2 3" key="1">
    <citation type="submission" date="2017-06" db="EMBL/GenBank/DDBJ databases">
        <title>Raineya orbicola gen. nov., sp. nov. a slightly thermophilic bacterium of the phylum Bacteroidetes and the description of Raineyaceae fam. nov.</title>
        <authorList>
            <person name="Albuquerque L."/>
            <person name="Polonia A.R.M."/>
            <person name="Barroso C."/>
            <person name="Froufe H.J.C."/>
            <person name="Lage O."/>
            <person name="Lobo-Da-Cunha A."/>
            <person name="Egas C."/>
            <person name="Da Costa M.S."/>
        </authorList>
    </citation>
    <scope>NUCLEOTIDE SEQUENCE [LARGE SCALE GENOMIC DNA]</scope>
    <source>
        <strain evidence="2 3">SPSPC-11</strain>
    </source>
</reference>
<comment type="caution">
    <text evidence="2">The sequence shown here is derived from an EMBL/GenBank/DDBJ whole genome shotgun (WGS) entry which is preliminary data.</text>
</comment>
<evidence type="ECO:0000313" key="2">
    <source>
        <dbReference type="EMBL" id="PKQ68304.1"/>
    </source>
</evidence>
<evidence type="ECO:0000313" key="3">
    <source>
        <dbReference type="Proteomes" id="UP000233387"/>
    </source>
</evidence>
<name>A0A2N3ID66_9BACT</name>
<dbReference type="CDD" id="cd06260">
    <property type="entry name" value="DUF820-like"/>
    <property type="match status" value="1"/>
</dbReference>
<evidence type="ECO:0000259" key="1">
    <source>
        <dbReference type="Pfam" id="PF05685"/>
    </source>
</evidence>
<dbReference type="Proteomes" id="UP000233387">
    <property type="component" value="Unassembled WGS sequence"/>
</dbReference>
<dbReference type="PANTHER" id="PTHR34107">
    <property type="entry name" value="SLL0198 PROTEIN-RELATED"/>
    <property type="match status" value="1"/>
</dbReference>
<gene>
    <name evidence="2" type="ORF">Rain11_1668</name>
</gene>
<protein>
    <recommendedName>
        <fullName evidence="1">Putative restriction endonuclease domain-containing protein</fullName>
    </recommendedName>
</protein>
<dbReference type="Pfam" id="PF05685">
    <property type="entry name" value="Uma2"/>
    <property type="match status" value="1"/>
</dbReference>
<accession>A0A2N3ID66</accession>
<feature type="domain" description="Putative restriction endonuclease" evidence="1">
    <location>
        <begin position="17"/>
        <end position="189"/>
    </location>
</feature>
<dbReference type="Gene3D" id="3.90.1570.10">
    <property type="entry name" value="tt1808, chain A"/>
    <property type="match status" value="1"/>
</dbReference>
<dbReference type="OrthoDB" id="9799703at2"/>
<dbReference type="SUPFAM" id="SSF52980">
    <property type="entry name" value="Restriction endonuclease-like"/>
    <property type="match status" value="1"/>
</dbReference>
<dbReference type="InterPro" id="IPR011335">
    <property type="entry name" value="Restrct_endonuc-II-like"/>
</dbReference>
<dbReference type="RefSeq" id="WP_101358939.1">
    <property type="nucleotide sequence ID" value="NZ_NKXO01000025.1"/>
</dbReference>
<dbReference type="PANTHER" id="PTHR34107:SF1">
    <property type="entry name" value="SLL0198 PROTEIN"/>
    <property type="match status" value="1"/>
</dbReference>
<organism evidence="2 3">
    <name type="scientific">Raineya orbicola</name>
    <dbReference type="NCBI Taxonomy" id="2016530"/>
    <lineage>
        <taxon>Bacteria</taxon>
        <taxon>Pseudomonadati</taxon>
        <taxon>Bacteroidota</taxon>
        <taxon>Cytophagia</taxon>
        <taxon>Cytophagales</taxon>
        <taxon>Raineyaceae</taxon>
        <taxon>Raineya</taxon>
    </lineage>
</organism>
<keyword evidence="3" id="KW-1185">Reference proteome</keyword>
<proteinExistence type="predicted"/>
<dbReference type="AlphaFoldDB" id="A0A2N3ID66"/>
<sequence length="194" mass="22316">METTILHIPEKLSFTDDEFFEFCRQNDHLKFERTAQGDIIVVALTGGKTGKFNSELNAEIILWNRKEKFGVVFDSSTGFRLPDSSIKSPDVAVIKRERWEALSEVEKEKFVPLCPDFVIEIKSAADRLKDLQEKMREWLANGVKLAWLIDLQEQKVYIYTPNTQEPEMVEGFADKTLTGKDILPNLFIDLCVLL</sequence>
<dbReference type="InterPro" id="IPR008538">
    <property type="entry name" value="Uma2"/>
</dbReference>
<dbReference type="InterPro" id="IPR012296">
    <property type="entry name" value="Nuclease_put_TT1808"/>
</dbReference>
<dbReference type="EMBL" id="NKXO01000025">
    <property type="protein sequence ID" value="PKQ68304.1"/>
    <property type="molecule type" value="Genomic_DNA"/>
</dbReference>